<accession>A0AAV9IL80</accession>
<dbReference type="AlphaFoldDB" id="A0AAV9IL80"/>
<dbReference type="EMBL" id="JANCYU010000059">
    <property type="protein sequence ID" value="KAK4528028.1"/>
    <property type="molecule type" value="Genomic_DNA"/>
</dbReference>
<protein>
    <recommendedName>
        <fullName evidence="3 7">Beta-galactosidase</fullName>
        <ecNumber evidence="3 7">3.2.1.23</ecNumber>
    </recommendedName>
</protein>
<dbReference type="Proteomes" id="UP001300502">
    <property type="component" value="Unassembled WGS sequence"/>
</dbReference>
<comment type="caution">
    <text evidence="10">The sequence shown here is derived from an EMBL/GenBank/DDBJ whole genome shotgun (WGS) entry which is preliminary data.</text>
</comment>
<dbReference type="InterPro" id="IPR017853">
    <property type="entry name" value="GH"/>
</dbReference>
<keyword evidence="6 7" id="KW-0326">Glycosidase</keyword>
<dbReference type="PRINTS" id="PR00742">
    <property type="entry name" value="GLHYDRLASE35"/>
</dbReference>
<evidence type="ECO:0000256" key="4">
    <source>
        <dbReference type="ARBA" id="ARBA00022729"/>
    </source>
</evidence>
<evidence type="ECO:0000313" key="10">
    <source>
        <dbReference type="EMBL" id="KAK4528028.1"/>
    </source>
</evidence>
<evidence type="ECO:0000256" key="7">
    <source>
        <dbReference type="RuleBase" id="RU000675"/>
    </source>
</evidence>
<keyword evidence="4" id="KW-0732">Signal</keyword>
<evidence type="ECO:0000256" key="2">
    <source>
        <dbReference type="ARBA" id="ARBA00009809"/>
    </source>
</evidence>
<feature type="domain" description="Glycoside hydrolase 35 catalytic" evidence="9">
    <location>
        <begin position="17"/>
        <end position="339"/>
    </location>
</feature>
<sequence length="768" mass="88773">MTSIQRRGVSFDARAVTLNGKRTLLIGGSLHYPKIHHTQWERALQLAKECGLNFLDTYVFWNIHEKERGTFTFTEESDIFRFLQLAHQYELMVMLRLGPYICAETSYGGFPYWLKEIPGISFRTYNEPFMHEVKRWLLYITHLLKKHKLFYPQGGPIILVQLENEYDLVSNIHQSMGQQYLQWYNDLYRELSTDVPLIMCKSSPEEVAATTSPTKDSEFSNVASIENCMETLNSFYGHKKIAGLKERKPNQPVIWTEFWIGWYNIWTSAPRKRSIEDVIYAALRFIAQGGAGLSYYMFHGGTHFGNLAMYAQTTSYYFDSPIDEYGRPTFRFHMLKQINQLLHSFSQPLLSCDDPQVLHLLPEVFAFIWKDHASHKNLIFLCNDSKSTCHVSFQGCAKKMNPLSVTVLWDNKIVLDSSSASFDWQRPFLGFVELEDACFHPVETFKLAIPTHPTTKSSSGAFSDLPDDMLIVTKDQTDYMWYVANAAIPNIHGSLRNALIILDVEMADIIHLFINQKYIGSSWVNLEEEGRECHFSLEFPNNTIYPIPATDCSTSSSQLDIAILACSLGLIKGEFQLVKGATMEHEKKGIWKEPSMRFFVRQDCSKKNNNNEDQKDSEQSIPVSFLSWTIVPFYVMKDNRDMFIDSSHPMKAVEQRSTFLGPKLYQQTIVIHPKTRNQIKSGLVIDFSCMTKGIFRWNSFCCGRYYISPVMKERDEELKNTPIQLDHLCKTTQRYYYIPQGIVQETNQLQVFEEIGGNFNQLRIFIVS</sequence>
<evidence type="ECO:0000259" key="9">
    <source>
        <dbReference type="Pfam" id="PF01301"/>
    </source>
</evidence>
<dbReference type="GO" id="GO:0005975">
    <property type="term" value="P:carbohydrate metabolic process"/>
    <property type="evidence" value="ECO:0007669"/>
    <property type="project" value="InterPro"/>
</dbReference>
<dbReference type="InterPro" id="IPR031330">
    <property type="entry name" value="Gly_Hdrlase_35_cat"/>
</dbReference>
<dbReference type="Gene3D" id="3.20.20.80">
    <property type="entry name" value="Glycosidases"/>
    <property type="match status" value="1"/>
</dbReference>
<organism evidence="10 11">
    <name type="scientific">Galdieria yellowstonensis</name>
    <dbReference type="NCBI Taxonomy" id="3028027"/>
    <lineage>
        <taxon>Eukaryota</taxon>
        <taxon>Rhodophyta</taxon>
        <taxon>Bangiophyceae</taxon>
        <taxon>Galdieriales</taxon>
        <taxon>Galdieriaceae</taxon>
        <taxon>Galdieria</taxon>
    </lineage>
</organism>
<dbReference type="FunFam" id="3.20.20.80:FF:000006">
    <property type="entry name" value="Beta-galactosidase"/>
    <property type="match status" value="1"/>
</dbReference>
<dbReference type="InterPro" id="IPR001944">
    <property type="entry name" value="Glycoside_Hdrlase_35"/>
</dbReference>
<name>A0AAV9IL80_9RHOD</name>
<dbReference type="PANTHER" id="PTHR23421">
    <property type="entry name" value="BETA-GALACTOSIDASE RELATED"/>
    <property type="match status" value="1"/>
</dbReference>
<dbReference type="Pfam" id="PF01301">
    <property type="entry name" value="Glyco_hydro_35"/>
    <property type="match status" value="1"/>
</dbReference>
<evidence type="ECO:0000256" key="8">
    <source>
        <dbReference type="RuleBase" id="RU003679"/>
    </source>
</evidence>
<keyword evidence="11" id="KW-1185">Reference proteome</keyword>
<proteinExistence type="inferred from homology"/>
<dbReference type="InterPro" id="IPR019801">
    <property type="entry name" value="Glyco_hydro_35_CS"/>
</dbReference>
<comment type="similarity">
    <text evidence="2 8">Belongs to the glycosyl hydrolase 35 family.</text>
</comment>
<evidence type="ECO:0000313" key="11">
    <source>
        <dbReference type="Proteomes" id="UP001300502"/>
    </source>
</evidence>
<reference evidence="10 11" key="1">
    <citation type="submission" date="2022-07" db="EMBL/GenBank/DDBJ databases">
        <title>Genome-wide signatures of adaptation to extreme environments.</title>
        <authorList>
            <person name="Cho C.H."/>
            <person name="Yoon H.S."/>
        </authorList>
    </citation>
    <scope>NUCLEOTIDE SEQUENCE [LARGE SCALE GENOMIC DNA]</scope>
    <source>
        <strain evidence="10 11">108.79 E11</strain>
    </source>
</reference>
<dbReference type="PROSITE" id="PS01182">
    <property type="entry name" value="GLYCOSYL_HYDROL_F35"/>
    <property type="match status" value="1"/>
</dbReference>
<dbReference type="GO" id="GO:0004565">
    <property type="term" value="F:beta-galactosidase activity"/>
    <property type="evidence" value="ECO:0007669"/>
    <property type="project" value="UniProtKB-EC"/>
</dbReference>
<dbReference type="SUPFAM" id="SSF51445">
    <property type="entry name" value="(Trans)glycosidases"/>
    <property type="match status" value="1"/>
</dbReference>
<evidence type="ECO:0000256" key="5">
    <source>
        <dbReference type="ARBA" id="ARBA00022801"/>
    </source>
</evidence>
<evidence type="ECO:0000256" key="6">
    <source>
        <dbReference type="ARBA" id="ARBA00023295"/>
    </source>
</evidence>
<evidence type="ECO:0000256" key="3">
    <source>
        <dbReference type="ARBA" id="ARBA00012756"/>
    </source>
</evidence>
<dbReference type="EC" id="3.2.1.23" evidence="3 7"/>
<comment type="catalytic activity">
    <reaction evidence="1 7">
        <text>Hydrolysis of terminal non-reducing beta-D-galactose residues in beta-D-galactosides.</text>
        <dbReference type="EC" id="3.2.1.23"/>
    </reaction>
</comment>
<evidence type="ECO:0000256" key="1">
    <source>
        <dbReference type="ARBA" id="ARBA00001412"/>
    </source>
</evidence>
<keyword evidence="5 7" id="KW-0378">Hydrolase</keyword>
<gene>
    <name evidence="10" type="ORF">GAYE_SCF48G5962</name>
</gene>